<proteinExistence type="predicted"/>
<name>A0A6C0GDX7_9BACT</name>
<dbReference type="Gene3D" id="2.120.10.30">
    <property type="entry name" value="TolB, C-terminal domain"/>
    <property type="match status" value="3"/>
</dbReference>
<protein>
    <recommendedName>
        <fullName evidence="5">SMP-30/Gluconolactonase/LRE-like region domain-containing protein</fullName>
    </recommendedName>
</protein>
<keyword evidence="1" id="KW-0677">Repeat</keyword>
<sequence length="348" mass="36159">MVLGGTLLGIQACQDKDIPEPPEAMSQETGTVTTLAGSGPGYRDDQVANAQFYFPNALTVASDGVIYVADTDNNRIRKIALTGEVTTLAGGEQGYADGIGSQAKFDLPSAIAVAADGNLYVTDAHNHRIRKITPAGEVTTLAGSQKGYADGVGDQAQFWDPWGIVVDTQGSIYVSDAGNHKIRKITASGVVTTFVGGDGGYADGKGNQAQFYYPVGLAISTDGTLYIADSGNYRVRKATTSGAVTTFAGGEKGYIDGKGSKAKFAYPQGIALTPSGILYVTDAVNNSIRRISSTGMVTSLCGSYQGKSDGTGSQASFDDPMGISLAVDGSLYVADRVNHSIRKITVSE</sequence>
<evidence type="ECO:0000313" key="4">
    <source>
        <dbReference type="Proteomes" id="UP000480178"/>
    </source>
</evidence>
<evidence type="ECO:0000256" key="1">
    <source>
        <dbReference type="ARBA" id="ARBA00022737"/>
    </source>
</evidence>
<evidence type="ECO:0000256" key="2">
    <source>
        <dbReference type="PROSITE-ProRule" id="PRU00504"/>
    </source>
</evidence>
<feature type="repeat" description="NHL" evidence="2">
    <location>
        <begin position="153"/>
        <end position="188"/>
    </location>
</feature>
<feature type="repeat" description="NHL" evidence="2">
    <location>
        <begin position="51"/>
        <end position="82"/>
    </location>
</feature>
<dbReference type="Pfam" id="PF24684">
    <property type="entry name" value="Vgb_lyase"/>
    <property type="match status" value="1"/>
</dbReference>
<dbReference type="InterPro" id="IPR001258">
    <property type="entry name" value="NHL_repeat"/>
</dbReference>
<keyword evidence="4" id="KW-1185">Reference proteome</keyword>
<dbReference type="Proteomes" id="UP000480178">
    <property type="component" value="Chromosome"/>
</dbReference>
<accession>A0A6C0GDX7</accession>
<dbReference type="AlphaFoldDB" id="A0A6C0GDX7"/>
<evidence type="ECO:0008006" key="5">
    <source>
        <dbReference type="Google" id="ProtNLM"/>
    </source>
</evidence>
<dbReference type="CDD" id="cd14953">
    <property type="entry name" value="NHL_like_1"/>
    <property type="match status" value="1"/>
</dbReference>
<dbReference type="PANTHER" id="PTHR13833">
    <property type="match status" value="1"/>
</dbReference>
<dbReference type="EMBL" id="CP048222">
    <property type="protein sequence ID" value="QHT66171.1"/>
    <property type="molecule type" value="Genomic_DNA"/>
</dbReference>
<dbReference type="KEGG" id="rhoz:GXP67_05555"/>
<reference evidence="3 4" key="1">
    <citation type="submission" date="2020-01" db="EMBL/GenBank/DDBJ databases">
        <authorList>
            <person name="Kim M.K."/>
        </authorList>
    </citation>
    <scope>NUCLEOTIDE SEQUENCE [LARGE SCALE GENOMIC DNA]</scope>
    <source>
        <strain evidence="3 4">172606-1</strain>
    </source>
</reference>
<dbReference type="PANTHER" id="PTHR13833:SF71">
    <property type="entry name" value="NHL DOMAIN-CONTAINING PROTEIN"/>
    <property type="match status" value="1"/>
</dbReference>
<gene>
    <name evidence="3" type="ORF">GXP67_05555</name>
</gene>
<feature type="repeat" description="NHL" evidence="2">
    <location>
        <begin position="206"/>
        <end position="241"/>
    </location>
</feature>
<feature type="repeat" description="NHL" evidence="2">
    <location>
        <begin position="93"/>
        <end position="135"/>
    </location>
</feature>
<dbReference type="SUPFAM" id="SSF101898">
    <property type="entry name" value="NHL repeat"/>
    <property type="match status" value="1"/>
</dbReference>
<dbReference type="InterPro" id="IPR011042">
    <property type="entry name" value="6-blade_b-propeller_TolB-like"/>
</dbReference>
<organism evidence="3 4">
    <name type="scientific">Rhodocytophaga rosea</name>
    <dbReference type="NCBI Taxonomy" id="2704465"/>
    <lineage>
        <taxon>Bacteria</taxon>
        <taxon>Pseudomonadati</taxon>
        <taxon>Bacteroidota</taxon>
        <taxon>Cytophagia</taxon>
        <taxon>Cytophagales</taxon>
        <taxon>Rhodocytophagaceae</taxon>
        <taxon>Rhodocytophaga</taxon>
    </lineage>
</organism>
<dbReference type="PROSITE" id="PS51125">
    <property type="entry name" value="NHL"/>
    <property type="match status" value="4"/>
</dbReference>
<dbReference type="Pfam" id="PF01436">
    <property type="entry name" value="NHL"/>
    <property type="match status" value="1"/>
</dbReference>
<evidence type="ECO:0000313" key="3">
    <source>
        <dbReference type="EMBL" id="QHT66171.1"/>
    </source>
</evidence>
<dbReference type="RefSeq" id="WP_162442241.1">
    <property type="nucleotide sequence ID" value="NZ_CP048222.1"/>
</dbReference>